<proteinExistence type="predicted"/>
<keyword evidence="6" id="KW-1185">Reference proteome</keyword>
<evidence type="ECO:0000256" key="2">
    <source>
        <dbReference type="ARBA" id="ARBA00022737"/>
    </source>
</evidence>
<gene>
    <name evidence="7" type="primary">LOC116205370</name>
</gene>
<organism evidence="6 7">
    <name type="scientific">Punica granatum</name>
    <name type="common">Pomegranate</name>
    <dbReference type="NCBI Taxonomy" id="22663"/>
    <lineage>
        <taxon>Eukaryota</taxon>
        <taxon>Viridiplantae</taxon>
        <taxon>Streptophyta</taxon>
        <taxon>Embryophyta</taxon>
        <taxon>Tracheophyta</taxon>
        <taxon>Spermatophyta</taxon>
        <taxon>Magnoliopsida</taxon>
        <taxon>eudicotyledons</taxon>
        <taxon>Gunneridae</taxon>
        <taxon>Pentapetalae</taxon>
        <taxon>rosids</taxon>
        <taxon>malvids</taxon>
        <taxon>Myrtales</taxon>
        <taxon>Lythraceae</taxon>
        <taxon>Punica</taxon>
    </lineage>
</organism>
<reference evidence="7" key="2">
    <citation type="submission" date="2025-08" db="UniProtKB">
        <authorList>
            <consortium name="RefSeq"/>
        </authorList>
    </citation>
    <scope>IDENTIFICATION</scope>
    <source>
        <tissue evidence="7">Leaf</tissue>
    </source>
</reference>
<dbReference type="InterPro" id="IPR058192">
    <property type="entry name" value="WHD_ROQ1-like"/>
</dbReference>
<keyword evidence="3" id="KW-0611">Plant defense</keyword>
<dbReference type="SUPFAM" id="SSF52540">
    <property type="entry name" value="P-loop containing nucleoside triphosphate hydrolases"/>
    <property type="match status" value="1"/>
</dbReference>
<sequence>MGYQVFLSFRGPDARTSIISYLYDRLRNSGIDTFKDDESLRKGRELWPEIQAAIHGSRISVPIFSNNYAWSTWCLDEVAEMVDRARSRSQIILPIFYNITPGQVKHQTGNYEKAFNEYEKDKVDPKTIQKWREALTYCATLGGYESIKIANGNEAELVRLVVSNIRRELRKAHLHLPDTLIEVEDEVKEVLTLLECDSSSKDTRTVALVGMGGIGKTTLAKIVYNRLCDQFQARAFLSDVREMAERVDSLKVQSQLISQLKEEHIILNSKDEGIIFMRESFRGDKVLIFLDDISDKSQLDDLGVRSDYLGPGSRIIITTRNPDILKGPHVHYKEVTRMPIDLGVQLFSKHAFGSDHPQAPFVDLSTEIVKTTDGLPLAIEVIGSFLCEQLEEGIWKSKLDDLRKTPENKVMAKLRISYDALTMNQKHIFLDIACFFIGEDREVAYSLWKDLELNPVLQVSVLKRRCLVRIFDDDDRIYMHQQLRDMGREIVRQENMLQPERTSRLLFRTEQEEEDELARRPIFVDYTQFLTVTGADLRRYPNLQYLHMREATFSGNFRDCLMGLKYLCWRLAPPRFTVTNFNPKYLVILDLSRSKIGTGWVGWKHFKGAAHFLKVLNLSKCSRLTKTPDLSIFPKLERLILVDCLHLAEIDPSIRHLSKLLALNVEDSYNLLKLPKELSRLENLRELNLDNTVILKVPVSDGFLQWVRFLSAPCCESSTTPMTIEEGLRVDISYLRCCPLEEFRISMRELQRVRQSSPSYQRWSRRRPKDEVKADTAVMEELCQLQETGDHVPLSESPHPLAELIDLGVPCRIAILERDFLYFYCRAHPMPLRVRLFAAAMGGFIRIIRRAARLSLSLGF</sequence>
<dbReference type="GO" id="GO:0006952">
    <property type="term" value="P:defense response"/>
    <property type="evidence" value="ECO:0007669"/>
    <property type="project" value="UniProtKB-KW"/>
</dbReference>
<dbReference type="InterPro" id="IPR044974">
    <property type="entry name" value="Disease_R_plants"/>
</dbReference>
<accession>A0A6P8DK92</accession>
<dbReference type="RefSeq" id="XP_031393816.1">
    <property type="nucleotide sequence ID" value="XM_031537956.1"/>
</dbReference>
<dbReference type="SUPFAM" id="SSF52058">
    <property type="entry name" value="L domain-like"/>
    <property type="match status" value="1"/>
</dbReference>
<protein>
    <submittedName>
        <fullName evidence="7">TMV resistance protein N-like isoform X1</fullName>
    </submittedName>
</protein>
<dbReference type="SUPFAM" id="SSF46785">
    <property type="entry name" value="Winged helix' DNA-binding domain"/>
    <property type="match status" value="1"/>
</dbReference>
<dbReference type="PANTHER" id="PTHR11017:SF570">
    <property type="entry name" value="DISEASE RESISTANCE PROTEIN (TIR-NBS CLASS)-RELATED"/>
    <property type="match status" value="1"/>
</dbReference>
<dbReference type="InterPro" id="IPR036390">
    <property type="entry name" value="WH_DNA-bd_sf"/>
</dbReference>
<evidence type="ECO:0000256" key="4">
    <source>
        <dbReference type="ARBA" id="ARBA00023027"/>
    </source>
</evidence>
<dbReference type="AlphaFoldDB" id="A0A6P8DK92"/>
<dbReference type="GO" id="GO:0043531">
    <property type="term" value="F:ADP binding"/>
    <property type="evidence" value="ECO:0007669"/>
    <property type="project" value="InterPro"/>
</dbReference>
<evidence type="ECO:0000313" key="6">
    <source>
        <dbReference type="Proteomes" id="UP000515151"/>
    </source>
</evidence>
<dbReference type="GO" id="GO:0007165">
    <property type="term" value="P:signal transduction"/>
    <property type="evidence" value="ECO:0007669"/>
    <property type="project" value="InterPro"/>
</dbReference>
<dbReference type="InterPro" id="IPR035897">
    <property type="entry name" value="Toll_tir_struct_dom_sf"/>
</dbReference>
<keyword evidence="1" id="KW-0433">Leucine-rich repeat</keyword>
<keyword evidence="4" id="KW-0520">NAD</keyword>
<dbReference type="InterPro" id="IPR042197">
    <property type="entry name" value="Apaf_helical"/>
</dbReference>
<dbReference type="Gene3D" id="3.40.50.300">
    <property type="entry name" value="P-loop containing nucleotide triphosphate hydrolases"/>
    <property type="match status" value="1"/>
</dbReference>
<dbReference type="Gene3D" id="3.80.10.10">
    <property type="entry name" value="Ribonuclease Inhibitor"/>
    <property type="match status" value="1"/>
</dbReference>
<evidence type="ECO:0000256" key="1">
    <source>
        <dbReference type="ARBA" id="ARBA00022614"/>
    </source>
</evidence>
<reference evidence="6" key="1">
    <citation type="journal article" date="2020" name="Plant Biotechnol. J.">
        <title>The pomegranate (Punica granatum L.) draft genome dissects genetic divergence between soft- and hard-seeded cultivars.</title>
        <authorList>
            <person name="Luo X."/>
            <person name="Li H."/>
            <person name="Wu Z."/>
            <person name="Yao W."/>
            <person name="Zhao P."/>
            <person name="Cao D."/>
            <person name="Yu H."/>
            <person name="Li K."/>
            <person name="Poudel K."/>
            <person name="Zhao D."/>
            <person name="Zhang F."/>
            <person name="Xia X."/>
            <person name="Chen L."/>
            <person name="Wang Q."/>
            <person name="Jing D."/>
            <person name="Cao S."/>
        </authorList>
    </citation>
    <scope>NUCLEOTIDE SEQUENCE [LARGE SCALE GENOMIC DNA]</scope>
    <source>
        <strain evidence="6">cv. Tunisia</strain>
    </source>
</reference>
<evidence type="ECO:0000256" key="3">
    <source>
        <dbReference type="ARBA" id="ARBA00022821"/>
    </source>
</evidence>
<dbReference type="Pfam" id="PF00931">
    <property type="entry name" value="NB-ARC"/>
    <property type="match status" value="1"/>
</dbReference>
<dbReference type="OrthoDB" id="736010at2759"/>
<dbReference type="GeneID" id="116205370"/>
<dbReference type="Gene3D" id="1.10.8.430">
    <property type="entry name" value="Helical domain of apoptotic protease-activating factors"/>
    <property type="match status" value="1"/>
</dbReference>
<dbReference type="SUPFAM" id="SSF52200">
    <property type="entry name" value="Toll/Interleukin receptor TIR domain"/>
    <property type="match status" value="1"/>
</dbReference>
<evidence type="ECO:0000313" key="7">
    <source>
        <dbReference type="RefSeq" id="XP_031393816.1"/>
    </source>
</evidence>
<keyword evidence="2" id="KW-0677">Repeat</keyword>
<evidence type="ECO:0000259" key="5">
    <source>
        <dbReference type="PROSITE" id="PS50104"/>
    </source>
</evidence>
<dbReference type="InterPro" id="IPR002182">
    <property type="entry name" value="NB-ARC"/>
</dbReference>
<dbReference type="PRINTS" id="PR00364">
    <property type="entry name" value="DISEASERSIST"/>
</dbReference>
<name>A0A6P8DK92_PUNGR</name>
<dbReference type="SMART" id="SM00255">
    <property type="entry name" value="TIR"/>
    <property type="match status" value="1"/>
</dbReference>
<dbReference type="PANTHER" id="PTHR11017">
    <property type="entry name" value="LEUCINE-RICH REPEAT-CONTAINING PROTEIN"/>
    <property type="match status" value="1"/>
</dbReference>
<dbReference type="Pfam" id="PF01582">
    <property type="entry name" value="TIR"/>
    <property type="match status" value="1"/>
</dbReference>
<dbReference type="Proteomes" id="UP000515151">
    <property type="component" value="Chromosome 4"/>
</dbReference>
<feature type="domain" description="TIR" evidence="5">
    <location>
        <begin position="1"/>
        <end position="169"/>
    </location>
</feature>
<dbReference type="InterPro" id="IPR000157">
    <property type="entry name" value="TIR_dom"/>
</dbReference>
<dbReference type="PROSITE" id="PS50104">
    <property type="entry name" value="TIR"/>
    <property type="match status" value="1"/>
</dbReference>
<dbReference type="InterPro" id="IPR032675">
    <property type="entry name" value="LRR_dom_sf"/>
</dbReference>
<dbReference type="InterPro" id="IPR027417">
    <property type="entry name" value="P-loop_NTPase"/>
</dbReference>
<dbReference type="Gene3D" id="3.40.50.10140">
    <property type="entry name" value="Toll/interleukin-1 receptor homology (TIR) domain"/>
    <property type="match status" value="1"/>
</dbReference>
<dbReference type="Pfam" id="PF23282">
    <property type="entry name" value="WHD_ROQ1"/>
    <property type="match status" value="1"/>
</dbReference>
<dbReference type="FunFam" id="3.40.50.10140:FF:000007">
    <property type="entry name" value="Disease resistance protein (TIR-NBS-LRR class)"/>
    <property type="match status" value="1"/>
</dbReference>